<gene>
    <name evidence="1" type="ORF">L211DRAFT_837668</name>
</gene>
<evidence type="ECO:0000313" key="1">
    <source>
        <dbReference type="EMBL" id="RPB24286.1"/>
    </source>
</evidence>
<keyword evidence="2" id="KW-1185">Reference proteome</keyword>
<feature type="non-terminal residue" evidence="1">
    <location>
        <position position="1"/>
    </location>
</feature>
<dbReference type="AlphaFoldDB" id="A0A3N4LN99"/>
<organism evidence="1 2">
    <name type="scientific">Terfezia boudieri ATCC MYA-4762</name>
    <dbReference type="NCBI Taxonomy" id="1051890"/>
    <lineage>
        <taxon>Eukaryota</taxon>
        <taxon>Fungi</taxon>
        <taxon>Dikarya</taxon>
        <taxon>Ascomycota</taxon>
        <taxon>Pezizomycotina</taxon>
        <taxon>Pezizomycetes</taxon>
        <taxon>Pezizales</taxon>
        <taxon>Pezizaceae</taxon>
        <taxon>Terfezia</taxon>
    </lineage>
</organism>
<proteinExistence type="predicted"/>
<reference evidence="1 2" key="1">
    <citation type="journal article" date="2018" name="Nat. Ecol. Evol.">
        <title>Pezizomycetes genomes reveal the molecular basis of ectomycorrhizal truffle lifestyle.</title>
        <authorList>
            <person name="Murat C."/>
            <person name="Payen T."/>
            <person name="Noel B."/>
            <person name="Kuo A."/>
            <person name="Morin E."/>
            <person name="Chen J."/>
            <person name="Kohler A."/>
            <person name="Krizsan K."/>
            <person name="Balestrini R."/>
            <person name="Da Silva C."/>
            <person name="Montanini B."/>
            <person name="Hainaut M."/>
            <person name="Levati E."/>
            <person name="Barry K.W."/>
            <person name="Belfiori B."/>
            <person name="Cichocki N."/>
            <person name="Clum A."/>
            <person name="Dockter R.B."/>
            <person name="Fauchery L."/>
            <person name="Guy J."/>
            <person name="Iotti M."/>
            <person name="Le Tacon F."/>
            <person name="Lindquist E.A."/>
            <person name="Lipzen A."/>
            <person name="Malagnac F."/>
            <person name="Mello A."/>
            <person name="Molinier V."/>
            <person name="Miyauchi S."/>
            <person name="Poulain J."/>
            <person name="Riccioni C."/>
            <person name="Rubini A."/>
            <person name="Sitrit Y."/>
            <person name="Splivallo R."/>
            <person name="Traeger S."/>
            <person name="Wang M."/>
            <person name="Zifcakova L."/>
            <person name="Wipf D."/>
            <person name="Zambonelli A."/>
            <person name="Paolocci F."/>
            <person name="Nowrousian M."/>
            <person name="Ottonello S."/>
            <person name="Baldrian P."/>
            <person name="Spatafora J.W."/>
            <person name="Henrissat B."/>
            <person name="Nagy L.G."/>
            <person name="Aury J.M."/>
            <person name="Wincker P."/>
            <person name="Grigoriev I.V."/>
            <person name="Bonfante P."/>
            <person name="Martin F.M."/>
        </authorList>
    </citation>
    <scope>NUCLEOTIDE SEQUENCE [LARGE SCALE GENOMIC DNA]</scope>
    <source>
        <strain evidence="1 2">ATCC MYA-4762</strain>
    </source>
</reference>
<dbReference type="InParanoid" id="A0A3N4LN99"/>
<sequence>MNWIESFIIAEELLDFVRRRETSLVFPRGFESFLCRFLKRVYKDGNTPNPTECERTESKKERLKSLTGGYLWKRGSEGVKCEAEGMCLV</sequence>
<evidence type="ECO:0000313" key="2">
    <source>
        <dbReference type="Proteomes" id="UP000267821"/>
    </source>
</evidence>
<name>A0A3N4LN99_9PEZI</name>
<dbReference type="Proteomes" id="UP000267821">
    <property type="component" value="Unassembled WGS sequence"/>
</dbReference>
<dbReference type="EMBL" id="ML121542">
    <property type="protein sequence ID" value="RPB24286.1"/>
    <property type="molecule type" value="Genomic_DNA"/>
</dbReference>
<accession>A0A3N4LN99</accession>
<protein>
    <submittedName>
        <fullName evidence="1">Uncharacterized protein</fullName>
    </submittedName>
</protein>